<dbReference type="InterPro" id="IPR009061">
    <property type="entry name" value="DNA-bd_dom_put_sf"/>
</dbReference>
<evidence type="ECO:0000313" key="3">
    <source>
        <dbReference type="Proteomes" id="UP001501302"/>
    </source>
</evidence>
<keyword evidence="3" id="KW-1185">Reference proteome</keyword>
<sequence length="88" mass="10106">MKRILFEGLSSDELIGQLCSKISEIIESSKQTDKQEPEALLTRQETAEMLKISLPTLNNWTKAGVLTSRYLGRRVYYKKSEIITNLKE</sequence>
<protein>
    <recommendedName>
        <fullName evidence="1">Helix-turn-helix domain-containing protein</fullName>
    </recommendedName>
</protein>
<name>A0ABP9G8H2_9FLAO</name>
<dbReference type="Proteomes" id="UP001501302">
    <property type="component" value="Unassembled WGS sequence"/>
</dbReference>
<dbReference type="RefSeq" id="WP_345189557.1">
    <property type="nucleotide sequence ID" value="NZ_BAABJJ010000001.1"/>
</dbReference>
<proteinExistence type="predicted"/>
<evidence type="ECO:0000259" key="1">
    <source>
        <dbReference type="Pfam" id="PF12728"/>
    </source>
</evidence>
<comment type="caution">
    <text evidence="2">The sequence shown here is derived from an EMBL/GenBank/DDBJ whole genome shotgun (WGS) entry which is preliminary data.</text>
</comment>
<accession>A0ABP9G8H2</accession>
<dbReference type="Pfam" id="PF12728">
    <property type="entry name" value="HTH_17"/>
    <property type="match status" value="1"/>
</dbReference>
<dbReference type="EMBL" id="BAABJJ010000001">
    <property type="protein sequence ID" value="GAA4932855.1"/>
    <property type="molecule type" value="Genomic_DNA"/>
</dbReference>
<evidence type="ECO:0000313" key="2">
    <source>
        <dbReference type="EMBL" id="GAA4932855.1"/>
    </source>
</evidence>
<feature type="domain" description="Helix-turn-helix" evidence="1">
    <location>
        <begin position="40"/>
        <end position="86"/>
    </location>
</feature>
<gene>
    <name evidence="2" type="ORF">GCM10023314_01560</name>
</gene>
<reference evidence="3" key="1">
    <citation type="journal article" date="2019" name="Int. J. Syst. Evol. Microbiol.">
        <title>The Global Catalogue of Microorganisms (GCM) 10K type strain sequencing project: providing services to taxonomists for standard genome sequencing and annotation.</title>
        <authorList>
            <consortium name="The Broad Institute Genomics Platform"/>
            <consortium name="The Broad Institute Genome Sequencing Center for Infectious Disease"/>
            <person name="Wu L."/>
            <person name="Ma J."/>
        </authorList>
    </citation>
    <scope>NUCLEOTIDE SEQUENCE [LARGE SCALE GENOMIC DNA]</scope>
    <source>
        <strain evidence="3">JCM 18285</strain>
    </source>
</reference>
<dbReference type="SUPFAM" id="SSF46955">
    <property type="entry name" value="Putative DNA-binding domain"/>
    <property type="match status" value="1"/>
</dbReference>
<dbReference type="InterPro" id="IPR041657">
    <property type="entry name" value="HTH_17"/>
</dbReference>
<organism evidence="2 3">
    <name type="scientific">Algibacter agarivorans</name>
    <dbReference type="NCBI Taxonomy" id="1109741"/>
    <lineage>
        <taxon>Bacteria</taxon>
        <taxon>Pseudomonadati</taxon>
        <taxon>Bacteroidota</taxon>
        <taxon>Flavobacteriia</taxon>
        <taxon>Flavobacteriales</taxon>
        <taxon>Flavobacteriaceae</taxon>
        <taxon>Algibacter</taxon>
    </lineage>
</organism>